<feature type="transmembrane region" description="Helical" evidence="8">
    <location>
        <begin position="470"/>
        <end position="491"/>
    </location>
</feature>
<evidence type="ECO:0000256" key="6">
    <source>
        <dbReference type="ARBA" id="ARBA00043993"/>
    </source>
</evidence>
<evidence type="ECO:0000256" key="2">
    <source>
        <dbReference type="ARBA" id="ARBA00022475"/>
    </source>
</evidence>
<protein>
    <recommendedName>
        <fullName evidence="9">Integral membrane bound transporter domain-containing protein</fullName>
    </recommendedName>
</protein>
<dbReference type="PANTHER" id="PTHR30509:SF9">
    <property type="entry name" value="MULTIDRUG RESISTANCE PROTEIN MDTO"/>
    <property type="match status" value="1"/>
</dbReference>
<reference evidence="11" key="1">
    <citation type="journal article" date="2019" name="Int. J. Syst. Evol. Microbiol.">
        <title>The Global Catalogue of Microorganisms (GCM) 10K type strain sequencing project: providing services to taxonomists for standard genome sequencing and annotation.</title>
        <authorList>
            <consortium name="The Broad Institute Genomics Platform"/>
            <consortium name="The Broad Institute Genome Sequencing Center for Infectious Disease"/>
            <person name="Wu L."/>
            <person name="Ma J."/>
        </authorList>
    </citation>
    <scope>NUCLEOTIDE SEQUENCE [LARGE SCALE GENOMIC DNA]</scope>
    <source>
        <strain evidence="11">JCM 6835</strain>
    </source>
</reference>
<feature type="transmembrane region" description="Helical" evidence="8">
    <location>
        <begin position="397"/>
        <end position="416"/>
    </location>
</feature>
<keyword evidence="2" id="KW-1003">Cell membrane</keyword>
<evidence type="ECO:0000256" key="5">
    <source>
        <dbReference type="ARBA" id="ARBA00023136"/>
    </source>
</evidence>
<evidence type="ECO:0000313" key="11">
    <source>
        <dbReference type="Proteomes" id="UP001501666"/>
    </source>
</evidence>
<evidence type="ECO:0000256" key="8">
    <source>
        <dbReference type="SAM" id="Phobius"/>
    </source>
</evidence>
<sequence>MRGAFAALRDGFSLPARPPWSYGVLCGTAVALPLGVGALAGAPHVGAIVALGAYYTAFGDTYGQPYGERAKTLFRAVPLVMLGFWVGAVLALSPWVAVAGIGLVAAMGAQWKVIGTPPVLAAISGFYAGLPPGLGPALQMGLGGVLFCALALALWPLRRLHPLKRALSEAAAAMADMLDGLAVPEEEWTELREEGSRALEAATTAIAAFNSSEESDRSPDRYADTLARIFHESVALRSLRAQTIEAGVEQQGLDEAVGKLSRALRESAEQESVVAVPGALAAVADFAERVAALRGQASPVQMALLGQVRRCMDRIAVAVRSVALRSSEGVRVPARLPQLTWRTPSFEGGIAHAARVGVAVAVSMALLVNVHDHFGRWMVFTVLIGLRPTYGDTFDRVVLRVAGTIVGSTAAAFLLAAVPGQGTLVAVVWIFATLGFALREVSYAYWSTFATPLALMLMDFSIQLNWNAAGARVALTVAGGVLAVLAARLLWPRGEAGKVCDLVVDLLREHARMVRTLVDRDLDRLPDRTEAAGQAAEKLSESLDTLEKEPGGQAPEELRQAVTDARRLRDDTILLAAVMRGAPEGTDATVAILDAVADRMEAVAEAVRQDKAPPEADELDAGLADMASRVDTLVEEAEGGQATSVRRELRHAVAAHPALRTLTADALRLTDDVTR</sequence>
<gene>
    <name evidence="10" type="ORF">GCM10010412_026300</name>
</gene>
<dbReference type="EMBL" id="BAAATE010000005">
    <property type="protein sequence ID" value="GAA2656344.1"/>
    <property type="molecule type" value="Genomic_DNA"/>
</dbReference>
<dbReference type="PANTHER" id="PTHR30509">
    <property type="entry name" value="P-HYDROXYBENZOIC ACID EFFLUX PUMP SUBUNIT-RELATED"/>
    <property type="match status" value="1"/>
</dbReference>
<evidence type="ECO:0000256" key="1">
    <source>
        <dbReference type="ARBA" id="ARBA00004651"/>
    </source>
</evidence>
<feature type="domain" description="Integral membrane bound transporter" evidence="9">
    <location>
        <begin position="370"/>
        <end position="485"/>
    </location>
</feature>
<keyword evidence="4 8" id="KW-1133">Transmembrane helix</keyword>
<name>A0ABP6E1V6_9ACTN</name>
<keyword evidence="3 8" id="KW-0812">Transmembrane</keyword>
<dbReference type="RefSeq" id="WP_346146213.1">
    <property type="nucleotide sequence ID" value="NZ_BAAATE010000005.1"/>
</dbReference>
<feature type="transmembrane region" description="Helical" evidence="8">
    <location>
        <begin position="113"/>
        <end position="130"/>
    </location>
</feature>
<evidence type="ECO:0000256" key="3">
    <source>
        <dbReference type="ARBA" id="ARBA00022692"/>
    </source>
</evidence>
<organism evidence="10 11">
    <name type="scientific">Nonomuraea recticatena</name>
    <dbReference type="NCBI Taxonomy" id="46178"/>
    <lineage>
        <taxon>Bacteria</taxon>
        <taxon>Bacillati</taxon>
        <taxon>Actinomycetota</taxon>
        <taxon>Actinomycetes</taxon>
        <taxon>Streptosporangiales</taxon>
        <taxon>Streptosporangiaceae</taxon>
        <taxon>Nonomuraea</taxon>
    </lineage>
</organism>
<evidence type="ECO:0000256" key="7">
    <source>
        <dbReference type="SAM" id="MobiDB-lite"/>
    </source>
</evidence>
<feature type="transmembrane region" description="Helical" evidence="8">
    <location>
        <begin position="349"/>
        <end position="368"/>
    </location>
</feature>
<evidence type="ECO:0000256" key="4">
    <source>
        <dbReference type="ARBA" id="ARBA00022989"/>
    </source>
</evidence>
<dbReference type="InterPro" id="IPR049453">
    <property type="entry name" value="Memb_transporter_dom"/>
</dbReference>
<feature type="transmembrane region" description="Helical" evidence="8">
    <location>
        <begin position="20"/>
        <end position="40"/>
    </location>
</feature>
<evidence type="ECO:0000259" key="9">
    <source>
        <dbReference type="Pfam" id="PF13515"/>
    </source>
</evidence>
<comment type="caution">
    <text evidence="10">The sequence shown here is derived from an EMBL/GenBank/DDBJ whole genome shotgun (WGS) entry which is preliminary data.</text>
</comment>
<feature type="region of interest" description="Disordered" evidence="7">
    <location>
        <begin position="534"/>
        <end position="557"/>
    </location>
</feature>
<comment type="subcellular location">
    <subcellularLocation>
        <location evidence="1">Cell membrane</location>
        <topology evidence="1">Multi-pass membrane protein</topology>
    </subcellularLocation>
</comment>
<evidence type="ECO:0000313" key="10">
    <source>
        <dbReference type="EMBL" id="GAA2656344.1"/>
    </source>
</evidence>
<feature type="transmembrane region" description="Helical" evidence="8">
    <location>
        <begin position="136"/>
        <end position="157"/>
    </location>
</feature>
<keyword evidence="5 8" id="KW-0472">Membrane</keyword>
<feature type="compositionally biased region" description="Basic and acidic residues" evidence="7">
    <location>
        <begin position="538"/>
        <end position="557"/>
    </location>
</feature>
<proteinExistence type="inferred from homology"/>
<feature type="transmembrane region" description="Helical" evidence="8">
    <location>
        <begin position="422"/>
        <end position="438"/>
    </location>
</feature>
<dbReference type="Proteomes" id="UP001501666">
    <property type="component" value="Unassembled WGS sequence"/>
</dbReference>
<feature type="transmembrane region" description="Helical" evidence="8">
    <location>
        <begin position="82"/>
        <end position="106"/>
    </location>
</feature>
<dbReference type="Pfam" id="PF13515">
    <property type="entry name" value="FUSC_2"/>
    <property type="match status" value="1"/>
</dbReference>
<accession>A0ABP6E1V6</accession>
<keyword evidence="11" id="KW-1185">Reference proteome</keyword>
<comment type="similarity">
    <text evidence="6">Belongs to the YccS/YhfK family.</text>
</comment>